<dbReference type="HOGENOM" id="CLU_055403_3_0_6"/>
<dbReference type="InterPro" id="IPR018873">
    <property type="entry name" value="KilA-N_DNA-bd_domain"/>
</dbReference>
<evidence type="ECO:0000313" key="3">
    <source>
        <dbReference type="Proteomes" id="UP000032430"/>
    </source>
</evidence>
<feature type="domain" description="KilA-N DNA-binding" evidence="1">
    <location>
        <begin position="11"/>
        <end position="95"/>
    </location>
</feature>
<dbReference type="AlphaFoldDB" id="A0A098GBE9"/>
<dbReference type="RefSeq" id="WP_045097871.1">
    <property type="nucleotide sequence ID" value="NZ_LN614828.1"/>
</dbReference>
<organism evidence="2 3">
    <name type="scientific">Legionella fallonii LLAP-10</name>
    <dbReference type="NCBI Taxonomy" id="1212491"/>
    <lineage>
        <taxon>Bacteria</taxon>
        <taxon>Pseudomonadati</taxon>
        <taxon>Pseudomonadota</taxon>
        <taxon>Gammaproteobacteria</taxon>
        <taxon>Legionellales</taxon>
        <taxon>Legionellaceae</taxon>
        <taxon>Legionella</taxon>
    </lineage>
</organism>
<reference evidence="3" key="1">
    <citation type="submission" date="2014-09" db="EMBL/GenBank/DDBJ databases">
        <authorList>
            <person name="Gomez-Valero L."/>
        </authorList>
    </citation>
    <scope>NUCLEOTIDE SEQUENCE [LARGE SCALE GENOMIC DNA]</scope>
    <source>
        <strain evidence="3">ATCC700992</strain>
        <plasmid evidence="3">LLAP10_pA</plasmid>
    </source>
</reference>
<evidence type="ECO:0000313" key="2">
    <source>
        <dbReference type="EMBL" id="CEG59290.1"/>
    </source>
</evidence>
<evidence type="ECO:0000259" key="1">
    <source>
        <dbReference type="Pfam" id="PF10543"/>
    </source>
</evidence>
<geneLocation type="plasmid" evidence="3">
    <name>LLAP10_pA</name>
</geneLocation>
<name>A0A098GBE9_9GAMM</name>
<proteinExistence type="predicted"/>
<keyword evidence="3" id="KW-1185">Reference proteome</keyword>
<keyword evidence="2" id="KW-0614">Plasmid</keyword>
<dbReference type="KEGG" id="lfa:LFA_pA0192"/>
<gene>
    <name evidence="2" type="ORF">LFA_pA0192</name>
</gene>
<dbReference type="Proteomes" id="UP000032430">
    <property type="component" value="Plasmid II"/>
</dbReference>
<dbReference type="Pfam" id="PF10543">
    <property type="entry name" value="ORF6N"/>
    <property type="match status" value="1"/>
</dbReference>
<sequence>MNISQLNVEEQIITIRNTQVILDSDIATLYGVETRDINKAVKNNPDKFPENYIIQLDKLEKDELVENFHRFSGLKHSTVNPKAFSEKGLYMLATILKSPKATETTLAIIETFTKVREISRTIKAIPQTPQNSPQYQELMQKTGDLISDLVVPDDLDTTETEASIEVNLALVKFKYSVRKKPK</sequence>
<accession>A0A098GBE9</accession>
<dbReference type="EMBL" id="LN614828">
    <property type="protein sequence ID" value="CEG59290.1"/>
    <property type="molecule type" value="Genomic_DNA"/>
</dbReference>
<protein>
    <recommendedName>
        <fullName evidence="1">KilA-N DNA-binding domain-containing protein</fullName>
    </recommendedName>
</protein>
<dbReference type="OrthoDB" id="9816206at2"/>